<dbReference type="EMBL" id="KZ857380">
    <property type="protein sequence ID" value="RDX56795.1"/>
    <property type="molecule type" value="Genomic_DNA"/>
</dbReference>
<sequence length="259" mass="29037">MGKKRLSEYEIEVGKILETDGTHSPLVRCWVASEAGKAFQIHCNVDRKQRKGGVAVSTWIDGRAIEGNLLLGPEEKHVVDEGLMVGVKRVRPYRFENIIVTDDESVAAPGSANPDVGELELQFRAYDELEDDQPDENPVWEFAADPGVGTSIMHEKDKKHIGHNVQFGKAIRGSRKYDAYVIEPAMLEKSIIVTFKIRYRPKDTLRSLGVYSTYHPLRSVTRQNVLLGNPEGFGAQPLLLHEATTIRVKARSLRYRGGE</sequence>
<dbReference type="Pfam" id="PF25534">
    <property type="entry name" value="DUF7918"/>
    <property type="match status" value="1"/>
</dbReference>
<proteinExistence type="predicted"/>
<dbReference type="OrthoDB" id="3364132at2759"/>
<keyword evidence="3" id="KW-1185">Reference proteome</keyword>
<feature type="domain" description="DUF7918" evidence="1">
    <location>
        <begin position="4"/>
        <end position="210"/>
    </location>
</feature>
<evidence type="ECO:0000259" key="1">
    <source>
        <dbReference type="Pfam" id="PF25534"/>
    </source>
</evidence>
<name>A0A371DWB4_9APHY</name>
<dbReference type="InterPro" id="IPR057678">
    <property type="entry name" value="DUF7918"/>
</dbReference>
<protein>
    <recommendedName>
        <fullName evidence="1">DUF7918 domain-containing protein</fullName>
    </recommendedName>
</protein>
<organism evidence="2 3">
    <name type="scientific">Lentinus brumalis</name>
    <dbReference type="NCBI Taxonomy" id="2498619"/>
    <lineage>
        <taxon>Eukaryota</taxon>
        <taxon>Fungi</taxon>
        <taxon>Dikarya</taxon>
        <taxon>Basidiomycota</taxon>
        <taxon>Agaricomycotina</taxon>
        <taxon>Agaricomycetes</taxon>
        <taxon>Polyporales</taxon>
        <taxon>Polyporaceae</taxon>
        <taxon>Lentinus</taxon>
    </lineage>
</organism>
<dbReference type="STRING" id="139420.A0A371DWB4"/>
<reference evidence="2 3" key="1">
    <citation type="journal article" date="2018" name="Biotechnol. Biofuels">
        <title>Integrative visual omics of the white-rot fungus Polyporus brumalis exposes the biotechnological potential of its oxidative enzymes for delignifying raw plant biomass.</title>
        <authorList>
            <person name="Miyauchi S."/>
            <person name="Rancon A."/>
            <person name="Drula E."/>
            <person name="Hage H."/>
            <person name="Chaduli D."/>
            <person name="Favel A."/>
            <person name="Grisel S."/>
            <person name="Henrissat B."/>
            <person name="Herpoel-Gimbert I."/>
            <person name="Ruiz-Duenas F.J."/>
            <person name="Chevret D."/>
            <person name="Hainaut M."/>
            <person name="Lin J."/>
            <person name="Wang M."/>
            <person name="Pangilinan J."/>
            <person name="Lipzen A."/>
            <person name="Lesage-Meessen L."/>
            <person name="Navarro D."/>
            <person name="Riley R."/>
            <person name="Grigoriev I.V."/>
            <person name="Zhou S."/>
            <person name="Raouche S."/>
            <person name="Rosso M.N."/>
        </authorList>
    </citation>
    <scope>NUCLEOTIDE SEQUENCE [LARGE SCALE GENOMIC DNA]</scope>
    <source>
        <strain evidence="2 3">BRFM 1820</strain>
    </source>
</reference>
<evidence type="ECO:0000313" key="2">
    <source>
        <dbReference type="EMBL" id="RDX56795.1"/>
    </source>
</evidence>
<dbReference type="Proteomes" id="UP000256964">
    <property type="component" value="Unassembled WGS sequence"/>
</dbReference>
<accession>A0A371DWB4</accession>
<dbReference type="AlphaFoldDB" id="A0A371DWB4"/>
<evidence type="ECO:0000313" key="3">
    <source>
        <dbReference type="Proteomes" id="UP000256964"/>
    </source>
</evidence>
<gene>
    <name evidence="2" type="ORF">OH76DRAFT_416936</name>
</gene>